<evidence type="ECO:0000256" key="2">
    <source>
        <dbReference type="SAM" id="Phobius"/>
    </source>
</evidence>
<evidence type="ECO:0000256" key="1">
    <source>
        <dbReference type="ARBA" id="ARBA00022481"/>
    </source>
</evidence>
<dbReference type="Gene3D" id="3.30.700.10">
    <property type="entry name" value="Glycoprotein, Type 4 Pilin"/>
    <property type="match status" value="1"/>
</dbReference>
<dbReference type="PRINTS" id="PR00813">
    <property type="entry name" value="BCTERIALGSPG"/>
</dbReference>
<organism evidence="3 4">
    <name type="scientific">Trichlorobacter ammonificans</name>
    <dbReference type="NCBI Taxonomy" id="2916410"/>
    <lineage>
        <taxon>Bacteria</taxon>
        <taxon>Pseudomonadati</taxon>
        <taxon>Thermodesulfobacteriota</taxon>
        <taxon>Desulfuromonadia</taxon>
        <taxon>Geobacterales</taxon>
        <taxon>Geobacteraceae</taxon>
        <taxon>Trichlorobacter</taxon>
    </lineage>
</organism>
<dbReference type="PANTHER" id="PTHR30093:SF47">
    <property type="entry name" value="TYPE IV PILUS NON-CORE MINOR PILIN PILE"/>
    <property type="match status" value="1"/>
</dbReference>
<gene>
    <name evidence="3" type="ORF">GEAMG1_1506</name>
</gene>
<accession>A0ABM9D9S3</accession>
<keyword evidence="2" id="KW-0812">Transmembrane</keyword>
<feature type="transmembrane region" description="Helical" evidence="2">
    <location>
        <begin position="12"/>
        <end position="33"/>
    </location>
</feature>
<proteinExistence type="predicted"/>
<name>A0ABM9D9S3_9BACT</name>
<dbReference type="InterPro" id="IPR012902">
    <property type="entry name" value="N_methyl_site"/>
</dbReference>
<evidence type="ECO:0000313" key="4">
    <source>
        <dbReference type="Proteomes" id="UP001295463"/>
    </source>
</evidence>
<dbReference type="Proteomes" id="UP001295463">
    <property type="component" value="Chromosome"/>
</dbReference>
<reference evidence="3 4" key="1">
    <citation type="submission" date="2022-03" db="EMBL/GenBank/DDBJ databases">
        <authorList>
            <person name="Koch H."/>
        </authorList>
    </citation>
    <scope>NUCLEOTIDE SEQUENCE [LARGE SCALE GENOMIC DNA]</scope>
    <source>
        <strain evidence="3 4">G1</strain>
    </source>
</reference>
<dbReference type="InterPro" id="IPR045584">
    <property type="entry name" value="Pilin-like"/>
</dbReference>
<keyword evidence="2" id="KW-1133">Transmembrane helix</keyword>
<keyword evidence="2" id="KW-0472">Membrane</keyword>
<evidence type="ECO:0000313" key="3">
    <source>
        <dbReference type="EMBL" id="CAH2031336.1"/>
    </source>
</evidence>
<dbReference type="NCBIfam" id="TIGR02532">
    <property type="entry name" value="IV_pilin_GFxxxE"/>
    <property type="match status" value="1"/>
</dbReference>
<dbReference type="SUPFAM" id="SSF54523">
    <property type="entry name" value="Pili subunits"/>
    <property type="match status" value="1"/>
</dbReference>
<protein>
    <submittedName>
        <fullName evidence="3">Type II secretion system protein G</fullName>
    </submittedName>
</protein>
<keyword evidence="4" id="KW-1185">Reference proteome</keyword>
<keyword evidence="1" id="KW-0488">Methylation</keyword>
<sequence length="145" mass="15730">MNADGRIAGAGGFTLIELMIVISIIGILAAIAVPSYQTGLIRAREAVLREDLYSMRSAIDQFAADQGRYPMSLAELVEQRYLRELPIDPFTRSRETWVIVAPQPLPSPAANDGGSGGRTPLLGNVYDLHSGSNLVGTNNVPYNEW</sequence>
<dbReference type="PROSITE" id="PS00409">
    <property type="entry name" value="PROKAR_NTER_METHYL"/>
    <property type="match status" value="1"/>
</dbReference>
<dbReference type="InterPro" id="IPR000983">
    <property type="entry name" value="Bac_GSPG_pilin"/>
</dbReference>
<dbReference type="Pfam" id="PF07963">
    <property type="entry name" value="N_methyl"/>
    <property type="match status" value="1"/>
</dbReference>
<dbReference type="PANTHER" id="PTHR30093">
    <property type="entry name" value="GENERAL SECRETION PATHWAY PROTEIN G"/>
    <property type="match status" value="1"/>
</dbReference>
<dbReference type="EMBL" id="OW150024">
    <property type="protein sequence ID" value="CAH2031336.1"/>
    <property type="molecule type" value="Genomic_DNA"/>
</dbReference>